<evidence type="ECO:0000256" key="6">
    <source>
        <dbReference type="SAM" id="SignalP"/>
    </source>
</evidence>
<evidence type="ECO:0000313" key="9">
    <source>
        <dbReference type="Proteomes" id="UP000261620"/>
    </source>
</evidence>
<evidence type="ECO:0000256" key="2">
    <source>
        <dbReference type="ARBA" id="ARBA00010665"/>
    </source>
</evidence>
<dbReference type="OMA" id="MFCISEA"/>
<dbReference type="InterPro" id="IPR036048">
    <property type="entry name" value="Interleukin_8-like_sf"/>
</dbReference>
<name>A0A3Q3W660_MOLML</name>
<comment type="similarity">
    <text evidence="2">Belongs to the intercrine alpha (chemokine CxC) family.</text>
</comment>
<organism evidence="8 9">
    <name type="scientific">Mola mola</name>
    <name type="common">Ocean sunfish</name>
    <name type="synonym">Tetraodon mola</name>
    <dbReference type="NCBI Taxonomy" id="94237"/>
    <lineage>
        <taxon>Eukaryota</taxon>
        <taxon>Metazoa</taxon>
        <taxon>Chordata</taxon>
        <taxon>Craniata</taxon>
        <taxon>Vertebrata</taxon>
        <taxon>Euteleostomi</taxon>
        <taxon>Actinopterygii</taxon>
        <taxon>Neopterygii</taxon>
        <taxon>Teleostei</taxon>
        <taxon>Neoteleostei</taxon>
        <taxon>Acanthomorphata</taxon>
        <taxon>Eupercaria</taxon>
        <taxon>Tetraodontiformes</taxon>
        <taxon>Molidae</taxon>
        <taxon>Mola</taxon>
    </lineage>
</organism>
<dbReference type="InterPro" id="IPR001811">
    <property type="entry name" value="Chemokine_IL8-like_dom"/>
</dbReference>
<dbReference type="PANTHER" id="PTHR12015">
    <property type="entry name" value="SMALL INDUCIBLE CYTOKINE A"/>
    <property type="match status" value="1"/>
</dbReference>
<dbReference type="GO" id="GO:0006955">
    <property type="term" value="P:immune response"/>
    <property type="evidence" value="ECO:0007669"/>
    <property type="project" value="InterPro"/>
</dbReference>
<keyword evidence="3" id="KW-0202">Cytokine</keyword>
<dbReference type="Proteomes" id="UP000261620">
    <property type="component" value="Unplaced"/>
</dbReference>
<dbReference type="PANTHER" id="PTHR12015:SF198">
    <property type="entry name" value="PLATELET BASIC PROTEIN"/>
    <property type="match status" value="1"/>
</dbReference>
<reference evidence="8" key="1">
    <citation type="submission" date="2025-08" db="UniProtKB">
        <authorList>
            <consortium name="Ensembl"/>
        </authorList>
    </citation>
    <scope>IDENTIFICATION</scope>
</reference>
<dbReference type="PRINTS" id="PR00436">
    <property type="entry name" value="INTERLEUKIN8"/>
</dbReference>
<dbReference type="STRING" id="94237.ENSMMOP00000004054"/>
<dbReference type="InterPro" id="IPR001089">
    <property type="entry name" value="Chemokine_CXC"/>
</dbReference>
<reference evidence="8" key="2">
    <citation type="submission" date="2025-09" db="UniProtKB">
        <authorList>
            <consortium name="Ensembl"/>
        </authorList>
    </citation>
    <scope>IDENTIFICATION</scope>
</reference>
<dbReference type="GO" id="GO:0005615">
    <property type="term" value="C:extracellular space"/>
    <property type="evidence" value="ECO:0007669"/>
    <property type="project" value="UniProtKB-KW"/>
</dbReference>
<dbReference type="CDD" id="cd00273">
    <property type="entry name" value="Chemokine_CXC"/>
    <property type="match status" value="1"/>
</dbReference>
<dbReference type="InterPro" id="IPR033899">
    <property type="entry name" value="CXC_Chemokine_domain"/>
</dbReference>
<evidence type="ECO:0000256" key="4">
    <source>
        <dbReference type="ARBA" id="ARBA00022525"/>
    </source>
</evidence>
<dbReference type="SUPFAM" id="SSF54117">
    <property type="entry name" value="Interleukin 8-like chemokines"/>
    <property type="match status" value="1"/>
</dbReference>
<dbReference type="SMART" id="SM00199">
    <property type="entry name" value="SCY"/>
    <property type="match status" value="1"/>
</dbReference>
<evidence type="ECO:0000256" key="3">
    <source>
        <dbReference type="ARBA" id="ARBA00022514"/>
    </source>
</evidence>
<sequence>MSSMVKMLLLLAVVVCISKAQLHESRQCLCQRVRNVFMFRSGIKDIQIYQNTIFCNKVEIVVTMDSGLRLCLNPNLKAVKKLLAHVLNKQKSSTSSPARMSSTPGSSSTAHM</sequence>
<feature type="compositionally biased region" description="Low complexity" evidence="5">
    <location>
        <begin position="88"/>
        <end position="104"/>
    </location>
</feature>
<keyword evidence="4" id="KW-0964">Secreted</keyword>
<evidence type="ECO:0000259" key="7">
    <source>
        <dbReference type="SMART" id="SM00199"/>
    </source>
</evidence>
<dbReference type="AlphaFoldDB" id="A0A3Q3W660"/>
<dbReference type="GO" id="GO:0008009">
    <property type="term" value="F:chemokine activity"/>
    <property type="evidence" value="ECO:0007669"/>
    <property type="project" value="InterPro"/>
</dbReference>
<feature type="chain" id="PRO_5018622007" description="Chemokine interleukin-8-like domain-containing protein" evidence="6">
    <location>
        <begin position="21"/>
        <end position="112"/>
    </location>
</feature>
<evidence type="ECO:0000256" key="5">
    <source>
        <dbReference type="SAM" id="MobiDB-lite"/>
    </source>
</evidence>
<feature type="domain" description="Chemokine interleukin-8-like" evidence="7">
    <location>
        <begin position="25"/>
        <end position="86"/>
    </location>
</feature>
<evidence type="ECO:0000313" key="8">
    <source>
        <dbReference type="Ensembl" id="ENSMMOP00000004054.1"/>
    </source>
</evidence>
<dbReference type="InterPro" id="IPR039809">
    <property type="entry name" value="Chemokine_b/g/d"/>
</dbReference>
<dbReference type="Pfam" id="PF00048">
    <property type="entry name" value="IL8"/>
    <property type="match status" value="1"/>
</dbReference>
<comment type="subcellular location">
    <subcellularLocation>
        <location evidence="1">Secreted</location>
    </subcellularLocation>
</comment>
<protein>
    <recommendedName>
        <fullName evidence="7">Chemokine interleukin-8-like domain-containing protein</fullName>
    </recommendedName>
</protein>
<dbReference type="PRINTS" id="PR00437">
    <property type="entry name" value="SMALLCYTKCXC"/>
</dbReference>
<feature type="signal peptide" evidence="6">
    <location>
        <begin position="1"/>
        <end position="20"/>
    </location>
</feature>
<dbReference type="GO" id="GO:0006952">
    <property type="term" value="P:defense response"/>
    <property type="evidence" value="ECO:0007669"/>
    <property type="project" value="InterPro"/>
</dbReference>
<feature type="region of interest" description="Disordered" evidence="5">
    <location>
        <begin position="88"/>
        <end position="112"/>
    </location>
</feature>
<proteinExistence type="inferred from homology"/>
<evidence type="ECO:0000256" key="1">
    <source>
        <dbReference type="ARBA" id="ARBA00004613"/>
    </source>
</evidence>
<accession>A0A3Q3W660</accession>
<dbReference type="Gene3D" id="2.40.50.40">
    <property type="match status" value="1"/>
</dbReference>
<dbReference type="Ensembl" id="ENSMMOT00000004128.1">
    <property type="protein sequence ID" value="ENSMMOP00000004054.1"/>
    <property type="gene ID" value="ENSMMOG00000003244.1"/>
</dbReference>
<keyword evidence="9" id="KW-1185">Reference proteome</keyword>
<keyword evidence="6" id="KW-0732">Signal</keyword>